<name>A0A023AY87_GRENI</name>
<dbReference type="InterPro" id="IPR043129">
    <property type="entry name" value="ATPase_NBD"/>
</dbReference>
<dbReference type="GO" id="GO:0016301">
    <property type="term" value="F:kinase activity"/>
    <property type="evidence" value="ECO:0007669"/>
    <property type="project" value="UniProtKB-KW"/>
</dbReference>
<evidence type="ECO:0000313" key="2">
    <source>
        <dbReference type="EMBL" id="EZG43619.1"/>
    </source>
</evidence>
<dbReference type="VEuPathDB" id="CryptoDB:GNI_164420"/>
<comment type="caution">
    <text evidence="2">The sequence shown here is derived from an EMBL/GenBank/DDBJ whole genome shotgun (WGS) entry which is preliminary data.</text>
</comment>
<dbReference type="AlphaFoldDB" id="A0A023AY87"/>
<dbReference type="Pfam" id="PF03727">
    <property type="entry name" value="Hexokinase_2"/>
    <property type="match status" value="1"/>
</dbReference>
<accession>A0A023AY87</accession>
<dbReference type="GO" id="GO:0016773">
    <property type="term" value="F:phosphotransferase activity, alcohol group as acceptor"/>
    <property type="evidence" value="ECO:0007669"/>
    <property type="project" value="InterPro"/>
</dbReference>
<dbReference type="EMBL" id="AFNH02001226">
    <property type="protein sequence ID" value="EZG43619.1"/>
    <property type="molecule type" value="Genomic_DNA"/>
</dbReference>
<dbReference type="GO" id="GO:0005524">
    <property type="term" value="F:ATP binding"/>
    <property type="evidence" value="ECO:0007669"/>
    <property type="project" value="InterPro"/>
</dbReference>
<dbReference type="GeneID" id="22915689"/>
<keyword evidence="3" id="KW-1185">Reference proteome</keyword>
<dbReference type="InterPro" id="IPR022673">
    <property type="entry name" value="Hexokinase_C"/>
</dbReference>
<evidence type="ECO:0000259" key="1">
    <source>
        <dbReference type="Pfam" id="PF03727"/>
    </source>
</evidence>
<reference evidence="2" key="1">
    <citation type="submission" date="2013-12" db="EMBL/GenBank/DDBJ databases">
        <authorList>
            <person name="Omoto C.K."/>
            <person name="Sibley D."/>
            <person name="Venepally P."/>
            <person name="Hadjithomas M."/>
            <person name="Karamycheva S."/>
            <person name="Brunk B."/>
            <person name="Roos D."/>
            <person name="Caler E."/>
            <person name="Lorenzi H."/>
        </authorList>
    </citation>
    <scope>NUCLEOTIDE SEQUENCE</scope>
</reference>
<gene>
    <name evidence="2" type="ORF">GNI_164420</name>
</gene>
<organism evidence="2 3">
    <name type="scientific">Gregarina niphandrodes</name>
    <name type="common">Septate eugregarine</name>
    <dbReference type="NCBI Taxonomy" id="110365"/>
    <lineage>
        <taxon>Eukaryota</taxon>
        <taxon>Sar</taxon>
        <taxon>Alveolata</taxon>
        <taxon>Apicomplexa</taxon>
        <taxon>Conoidasida</taxon>
        <taxon>Gregarinasina</taxon>
        <taxon>Eugregarinorida</taxon>
        <taxon>Gregarinidae</taxon>
        <taxon>Gregarina</taxon>
    </lineage>
</organism>
<feature type="domain" description="Hexokinase C-terminal" evidence="1">
    <location>
        <begin position="228"/>
        <end position="399"/>
    </location>
</feature>
<dbReference type="Gene3D" id="3.40.367.20">
    <property type="match status" value="1"/>
</dbReference>
<sequence>MENTLLELFTLDDNVCYELKDNYHKSFINSLSNHQAGNSGTWTVENGGVKAIDTFLRSPSSLPPSSKGLGFVINEASLQLCLVDRAPKNAITILDRQECELEPYDDLDTVCKCCVKMIQNLPIPLPERTPLVICAVASIVYQQGLRQAYLLDGQFASDANLCSVMEKTFRNKKLGEQVFVAAHVCEMAASYLSMVLDYPPSVPRVHCVVDRGVGIACGVRHKNFDGNVILAECQNFAKGIPLTFIDRQLAALEPDSALHTLERLVSIDCMAELVRLSVLYLLSLDQEETAGKLLWTRNTLSAEDVLAIVNSSDSPSAVLRILGAKWDWQLQSSNEKEYLNRLNVARITKLIAQALVRRAGRIMGCILQCIIRYQKESEGTSCSVTLGGRVCTLACFRHELMNQLRTRHEPMLTLGHINSTMALEKVELIRGGSDIPSMAAISASLIT</sequence>
<protein>
    <submittedName>
        <fullName evidence="2">Hexokinase</fullName>
    </submittedName>
</protein>
<dbReference type="SUPFAM" id="SSF53067">
    <property type="entry name" value="Actin-like ATPase domain"/>
    <property type="match status" value="1"/>
</dbReference>
<dbReference type="GO" id="GO:0005975">
    <property type="term" value="P:carbohydrate metabolic process"/>
    <property type="evidence" value="ECO:0007669"/>
    <property type="project" value="InterPro"/>
</dbReference>
<evidence type="ECO:0000313" key="3">
    <source>
        <dbReference type="Proteomes" id="UP000019763"/>
    </source>
</evidence>
<proteinExistence type="predicted"/>
<dbReference type="Proteomes" id="UP000019763">
    <property type="component" value="Unassembled WGS sequence"/>
</dbReference>
<dbReference type="RefSeq" id="XP_011133147.1">
    <property type="nucleotide sequence ID" value="XM_011134845.1"/>
</dbReference>